<evidence type="ECO:0000313" key="3">
    <source>
        <dbReference type="Proteomes" id="UP000273405"/>
    </source>
</evidence>
<dbReference type="InterPro" id="IPR014710">
    <property type="entry name" value="RmlC-like_jellyroll"/>
</dbReference>
<dbReference type="InterPro" id="IPR013096">
    <property type="entry name" value="Cupin_2"/>
</dbReference>
<evidence type="ECO:0000259" key="1">
    <source>
        <dbReference type="Pfam" id="PF07883"/>
    </source>
</evidence>
<organism evidence="2 3">
    <name type="scientific">Corallococcus sicarius</name>
    <dbReference type="NCBI Taxonomy" id="2316726"/>
    <lineage>
        <taxon>Bacteria</taxon>
        <taxon>Pseudomonadati</taxon>
        <taxon>Myxococcota</taxon>
        <taxon>Myxococcia</taxon>
        <taxon>Myxococcales</taxon>
        <taxon>Cystobacterineae</taxon>
        <taxon>Myxococcaceae</taxon>
        <taxon>Corallococcus</taxon>
    </lineage>
</organism>
<reference evidence="3" key="1">
    <citation type="submission" date="2018-09" db="EMBL/GenBank/DDBJ databases">
        <authorList>
            <person name="Livingstone P.G."/>
            <person name="Whitworth D.E."/>
        </authorList>
    </citation>
    <scope>NUCLEOTIDE SEQUENCE [LARGE SCALE GENOMIC DNA]</scope>
    <source>
        <strain evidence="3">CA040B</strain>
    </source>
</reference>
<dbReference type="AlphaFoldDB" id="A0A3A8M8H7"/>
<evidence type="ECO:0000313" key="2">
    <source>
        <dbReference type="EMBL" id="RKH28607.1"/>
    </source>
</evidence>
<name>A0A3A8M8H7_9BACT</name>
<keyword evidence="3" id="KW-1185">Reference proteome</keyword>
<dbReference type="Pfam" id="PF07883">
    <property type="entry name" value="Cupin_2"/>
    <property type="match status" value="1"/>
</dbReference>
<proteinExistence type="predicted"/>
<dbReference type="InterPro" id="IPR011051">
    <property type="entry name" value="RmlC_Cupin_sf"/>
</dbReference>
<accession>A0A3A8M8H7</accession>
<dbReference type="SUPFAM" id="SSF51182">
    <property type="entry name" value="RmlC-like cupins"/>
    <property type="match status" value="1"/>
</dbReference>
<dbReference type="Gene3D" id="2.60.120.10">
    <property type="entry name" value="Jelly Rolls"/>
    <property type="match status" value="1"/>
</dbReference>
<dbReference type="EMBL" id="RAWG01000527">
    <property type="protein sequence ID" value="RKH28607.1"/>
    <property type="molecule type" value="Genomic_DNA"/>
</dbReference>
<feature type="domain" description="Cupin type-2" evidence="1">
    <location>
        <begin position="35"/>
        <end position="90"/>
    </location>
</feature>
<sequence length="108" mass="11486">MNLAHAFTDLSGPGTTRPVGMLHGQPVHLVRLTGTGPWRQHATGDALFFVTRGHLRVESGDRAVDLEAGELLIVPRGVEHRTITTSEALVLMSAPPHDAEAGVQAPPL</sequence>
<protein>
    <submittedName>
        <fullName evidence="2">Cupin domain-containing protein</fullName>
    </submittedName>
</protein>
<dbReference type="Proteomes" id="UP000273405">
    <property type="component" value="Unassembled WGS sequence"/>
</dbReference>
<gene>
    <name evidence="2" type="ORF">D7X12_40095</name>
</gene>
<comment type="caution">
    <text evidence="2">The sequence shown here is derived from an EMBL/GenBank/DDBJ whole genome shotgun (WGS) entry which is preliminary data.</text>
</comment>